<proteinExistence type="predicted"/>
<dbReference type="PANTHER" id="PTHR13847">
    <property type="entry name" value="SARCOSINE DEHYDROGENASE-RELATED"/>
    <property type="match status" value="1"/>
</dbReference>
<evidence type="ECO:0000259" key="1">
    <source>
        <dbReference type="Pfam" id="PF01266"/>
    </source>
</evidence>
<dbReference type="Pfam" id="PF01266">
    <property type="entry name" value="DAO"/>
    <property type="match status" value="1"/>
</dbReference>
<sequence>MSEAWATEPTARGAALVSTAHASSYWLDRADRPAPRPRVLGEVTADLVIVGGGFTGLWTAVQAAERDPGRRIVLVERDRIAEHASGRNGGFCSASLTHGLGNGMDRFADELPTLLRLGHETLDAIDEAIRRHGIAADAERTGELDFANFDWQADELAEYAESAKELGEDLPLLSEEQARERVDSPMVAGAVFDPDVIMLDPARLAWGLADAAERLGVRIFEQSEVTGISSEGDGLRLSTGFGEIVADRAVLATSASPSLVRRLRLYTVPVWDYAIMTEPLSEAQLASIGWKGREGLADAGPRFHYFRLTADNRILFGGWDALYHYRSDDSPRHQQEPREFALLGEHLLQMFPQLEGIRASHAWGGAIDTCSRFCAFWDRSYGGRVVTAVGFTGLGVGASHFAAATALDLVDGADTERTRLNMVRSKPIPFPPEPLRAFGINMTRRELARSERRQGKRGLWLTVMDKVGLGFDS</sequence>
<reference evidence="2 3" key="1">
    <citation type="submission" date="2015-05" db="EMBL/GenBank/DDBJ databases">
        <title>Draft genome sequence of the bacterium Gordonia jacobaea a new member of the Gordonia genus.</title>
        <authorList>
            <person name="Jimenez-Galisteo G."/>
            <person name="Dominguez A."/>
            <person name="Munoz E."/>
            <person name="Vinas M."/>
        </authorList>
    </citation>
    <scope>NUCLEOTIDE SEQUENCE [LARGE SCALE GENOMIC DNA]</scope>
    <source>
        <strain evidence="3">mv1</strain>
    </source>
</reference>
<dbReference type="EMBL" id="LDTZ01000018">
    <property type="protein sequence ID" value="KNA90642.1"/>
    <property type="molecule type" value="Genomic_DNA"/>
</dbReference>
<dbReference type="Gene3D" id="3.50.50.60">
    <property type="entry name" value="FAD/NAD(P)-binding domain"/>
    <property type="match status" value="1"/>
</dbReference>
<dbReference type="Proteomes" id="UP000037247">
    <property type="component" value="Unassembled WGS sequence"/>
</dbReference>
<keyword evidence="3" id="KW-1185">Reference proteome</keyword>
<accession>A0ABR5IAL6</accession>
<comment type="caution">
    <text evidence="2">The sequence shown here is derived from an EMBL/GenBank/DDBJ whole genome shotgun (WGS) entry which is preliminary data.</text>
</comment>
<dbReference type="PANTHER" id="PTHR13847:SF281">
    <property type="entry name" value="FAD DEPENDENT OXIDOREDUCTASE DOMAIN-CONTAINING PROTEIN"/>
    <property type="match status" value="1"/>
</dbReference>
<organism evidence="2 3">
    <name type="scientific">Gordonia jacobaea</name>
    <dbReference type="NCBI Taxonomy" id="122202"/>
    <lineage>
        <taxon>Bacteria</taxon>
        <taxon>Bacillati</taxon>
        <taxon>Actinomycetota</taxon>
        <taxon>Actinomycetes</taxon>
        <taxon>Mycobacteriales</taxon>
        <taxon>Gordoniaceae</taxon>
        <taxon>Gordonia</taxon>
    </lineage>
</organism>
<protein>
    <submittedName>
        <fullName evidence="2">FAD-dependent oxidoreductase</fullName>
    </submittedName>
</protein>
<gene>
    <name evidence="2" type="ORF">ABW18_13895</name>
</gene>
<dbReference type="InterPro" id="IPR006076">
    <property type="entry name" value="FAD-dep_OxRdtase"/>
</dbReference>
<name>A0ABR5IAL6_9ACTN</name>
<evidence type="ECO:0000313" key="3">
    <source>
        <dbReference type="Proteomes" id="UP000037247"/>
    </source>
</evidence>
<dbReference type="Gene3D" id="3.30.9.10">
    <property type="entry name" value="D-Amino Acid Oxidase, subunit A, domain 2"/>
    <property type="match status" value="1"/>
</dbReference>
<feature type="domain" description="FAD dependent oxidoreductase" evidence="1">
    <location>
        <begin position="46"/>
        <end position="404"/>
    </location>
</feature>
<dbReference type="SUPFAM" id="SSF51905">
    <property type="entry name" value="FAD/NAD(P)-binding domain"/>
    <property type="match status" value="1"/>
</dbReference>
<evidence type="ECO:0000313" key="2">
    <source>
        <dbReference type="EMBL" id="KNA90642.1"/>
    </source>
</evidence>
<dbReference type="InterPro" id="IPR036188">
    <property type="entry name" value="FAD/NAD-bd_sf"/>
</dbReference>
<dbReference type="RefSeq" id="WP_049699580.1">
    <property type="nucleotide sequence ID" value="NZ_JAQDQF010000006.1"/>
</dbReference>